<reference evidence="5 6" key="1">
    <citation type="submission" date="2019-07" db="EMBL/GenBank/DDBJ databases">
        <title>Genomes of Cafeteria roenbergensis.</title>
        <authorList>
            <person name="Fischer M.G."/>
            <person name="Hackl T."/>
            <person name="Roman M."/>
        </authorList>
    </citation>
    <scope>NUCLEOTIDE SEQUENCE [LARGE SCALE GENOMIC DNA]</scope>
    <source>
        <strain evidence="5 6">Cflag</strain>
    </source>
</reference>
<sequence length="569" mass="60098">MVEGISSSVRGPPGVPECRSPAPVWDAVGAVAMAAAAAALVTAVPALAALVSGLLAAVGCAWVPAAVAAATAAGLLSAAAFTLLVPELGDDALMQAEAAILADTKSDWRHEWSEFEEDGLAWQVHSVRAEADAALPDDASAVHIVVVHGHSSGSALFQCVVDDVITGLGAPGVLHKGQRAVVHLLDMPGWGRSPAPPAFAALREQHAIVSASASMLRGWLRLRGLHGQGRVVLLGHSVGGLIALRYALRHPSDLRQLILADPAGLVPSAAHTVGWTLLMRFMPPQLVARTFGRIVFAPFMAFYGSTMEEDHRFPAYYYTLAYCTTTRGRADVIWASCVAHDWSLTRVRWRSPAVAELLEAEVPLSLVWGSSDQLFPATHAAMVHSLRPDADVYVIDEAGHNPAHNDSAATAAAIVDAVAAFNGERPHLGDVASDGGVDGAPGARGAWVKAMRAAGSGRCVGCRHRVRVEGHSWYCNCGKWTFESHSNREEHHRNQQALARFLTELHGTSDFDASKAGYLNLRPLSDPDSSAPRKLSEVSVGSVSDCDTSPVRAPVQGHVFLLSSSSPSP</sequence>
<organism evidence="5 6">
    <name type="scientific">Cafeteria roenbergensis</name>
    <name type="common">Marine flagellate</name>
    <dbReference type="NCBI Taxonomy" id="33653"/>
    <lineage>
        <taxon>Eukaryota</taxon>
        <taxon>Sar</taxon>
        <taxon>Stramenopiles</taxon>
        <taxon>Bigyra</taxon>
        <taxon>Opalozoa</taxon>
        <taxon>Bicosoecida</taxon>
        <taxon>Cafeteriaceae</taxon>
        <taxon>Cafeteria</taxon>
    </lineage>
</organism>
<evidence type="ECO:0000313" key="6">
    <source>
        <dbReference type="Proteomes" id="UP000325113"/>
    </source>
</evidence>
<feature type="region of interest" description="Disordered" evidence="2">
    <location>
        <begin position="524"/>
        <end position="551"/>
    </location>
</feature>
<dbReference type="InterPro" id="IPR000073">
    <property type="entry name" value="AB_hydrolase_1"/>
</dbReference>
<dbReference type="AlphaFoldDB" id="A0A5A8DE95"/>
<dbReference type="EMBL" id="VLTM01000021">
    <property type="protein sequence ID" value="KAA0163635.1"/>
    <property type="molecule type" value="Genomic_DNA"/>
</dbReference>
<feature type="domain" description="AB hydrolase-1" evidence="4">
    <location>
        <begin position="143"/>
        <end position="402"/>
    </location>
</feature>
<protein>
    <recommendedName>
        <fullName evidence="4">AB hydrolase-1 domain-containing protein</fullName>
    </recommendedName>
</protein>
<evidence type="ECO:0000256" key="1">
    <source>
        <dbReference type="ARBA" id="ARBA00038097"/>
    </source>
</evidence>
<dbReference type="PRINTS" id="PR00111">
    <property type="entry name" value="ABHYDROLASE"/>
</dbReference>
<dbReference type="Pfam" id="PF00561">
    <property type="entry name" value="Abhydrolase_1"/>
    <property type="match status" value="1"/>
</dbReference>
<evidence type="ECO:0000259" key="4">
    <source>
        <dbReference type="Pfam" id="PF00561"/>
    </source>
</evidence>
<dbReference type="PANTHER" id="PTHR42886:SF29">
    <property type="entry name" value="PUMMELIG, ISOFORM A"/>
    <property type="match status" value="1"/>
</dbReference>
<feature type="transmembrane region" description="Helical" evidence="3">
    <location>
        <begin position="27"/>
        <end position="55"/>
    </location>
</feature>
<dbReference type="SUPFAM" id="SSF53474">
    <property type="entry name" value="alpha/beta-Hydrolases"/>
    <property type="match status" value="1"/>
</dbReference>
<proteinExistence type="inferred from homology"/>
<accession>A0A5A8DE95</accession>
<name>A0A5A8DE95_CAFRO</name>
<evidence type="ECO:0000256" key="2">
    <source>
        <dbReference type="SAM" id="MobiDB-lite"/>
    </source>
</evidence>
<comment type="caution">
    <text evidence="5">The sequence shown here is derived from an EMBL/GenBank/DDBJ whole genome shotgun (WGS) entry which is preliminary data.</text>
</comment>
<keyword evidence="3" id="KW-1133">Transmembrane helix</keyword>
<evidence type="ECO:0000256" key="3">
    <source>
        <dbReference type="SAM" id="Phobius"/>
    </source>
</evidence>
<dbReference type="Gene3D" id="3.40.50.1820">
    <property type="entry name" value="alpha/beta hydrolase"/>
    <property type="match status" value="1"/>
</dbReference>
<gene>
    <name evidence="5" type="ORF">FNF31_02796</name>
</gene>
<feature type="transmembrane region" description="Helical" evidence="3">
    <location>
        <begin position="61"/>
        <end position="85"/>
    </location>
</feature>
<dbReference type="PANTHER" id="PTHR42886">
    <property type="entry name" value="RE40534P-RELATED"/>
    <property type="match status" value="1"/>
</dbReference>
<comment type="similarity">
    <text evidence="1">Belongs to the peptidase S33 family. ABHD4/ABHD5 subfamily.</text>
</comment>
<dbReference type="Proteomes" id="UP000325113">
    <property type="component" value="Unassembled WGS sequence"/>
</dbReference>
<keyword evidence="3" id="KW-0812">Transmembrane</keyword>
<keyword evidence="3" id="KW-0472">Membrane</keyword>
<evidence type="ECO:0000313" key="5">
    <source>
        <dbReference type="EMBL" id="KAA0163635.1"/>
    </source>
</evidence>
<dbReference type="InterPro" id="IPR029058">
    <property type="entry name" value="AB_hydrolase_fold"/>
</dbReference>